<evidence type="ECO:0000313" key="2">
    <source>
        <dbReference type="EMBL" id="SDW62269.1"/>
    </source>
</evidence>
<feature type="region of interest" description="Disordered" evidence="1">
    <location>
        <begin position="154"/>
        <end position="182"/>
    </location>
</feature>
<dbReference type="Proteomes" id="UP000199515">
    <property type="component" value="Unassembled WGS sequence"/>
</dbReference>
<dbReference type="AlphaFoldDB" id="A0A1H2V2T7"/>
<evidence type="ECO:0000313" key="3">
    <source>
        <dbReference type="Proteomes" id="UP000199515"/>
    </source>
</evidence>
<keyword evidence="3" id="KW-1185">Reference proteome</keyword>
<protein>
    <submittedName>
        <fullName evidence="2">Uncharacterized protein</fullName>
    </submittedName>
</protein>
<evidence type="ECO:0000256" key="1">
    <source>
        <dbReference type="SAM" id="MobiDB-lite"/>
    </source>
</evidence>
<organism evidence="2 3">
    <name type="scientific">Amycolatopsis xylanica</name>
    <dbReference type="NCBI Taxonomy" id="589385"/>
    <lineage>
        <taxon>Bacteria</taxon>
        <taxon>Bacillati</taxon>
        <taxon>Actinomycetota</taxon>
        <taxon>Actinomycetes</taxon>
        <taxon>Pseudonocardiales</taxon>
        <taxon>Pseudonocardiaceae</taxon>
        <taxon>Amycolatopsis</taxon>
    </lineage>
</organism>
<accession>A0A1H2V2T7</accession>
<feature type="compositionally biased region" description="Polar residues" evidence="1">
    <location>
        <begin position="163"/>
        <end position="178"/>
    </location>
</feature>
<sequence>MFGAVSEPLSYPGKGNIPITNSALLETLFSAGLPSAAPAKLVKLSAIGEPVLGGREWCDRLEPTGFWRSTPGLGLAGRYERGLCHAQRNDSDLCVVACGKRGVQRSVSRTPRPGLGDAGGPCHLERCKGDPCHVPRVDEPERVEEFLHLTEQTFHSRRDSRGKSTNTGPLEPATTLTTPDFVRMPPGGIPQLASAMPNWADHGLVQRVFIKIFSERHNLRVMPGRYWRCRA</sequence>
<proteinExistence type="predicted"/>
<dbReference type="EMBL" id="FNON01000001">
    <property type="protein sequence ID" value="SDW62269.1"/>
    <property type="molecule type" value="Genomic_DNA"/>
</dbReference>
<reference evidence="2 3" key="1">
    <citation type="submission" date="2016-10" db="EMBL/GenBank/DDBJ databases">
        <authorList>
            <person name="de Groot N.N."/>
        </authorList>
    </citation>
    <scope>NUCLEOTIDE SEQUENCE [LARGE SCALE GENOMIC DNA]</scope>
    <source>
        <strain evidence="2 3">CPCC 202699</strain>
    </source>
</reference>
<dbReference type="STRING" id="589385.SAMN05421504_1011076"/>
<name>A0A1H2V2T7_9PSEU</name>
<gene>
    <name evidence="2" type="ORF">SAMN05421504_1011076</name>
</gene>